<comment type="caution">
    <text evidence="1">The sequence shown here is derived from an EMBL/GenBank/DDBJ whole genome shotgun (WGS) entry which is preliminary data.</text>
</comment>
<keyword evidence="2" id="KW-1185">Reference proteome</keyword>
<dbReference type="EMBL" id="JALLAZ020001274">
    <property type="protein sequence ID" value="KAL3777626.1"/>
    <property type="molecule type" value="Genomic_DNA"/>
</dbReference>
<evidence type="ECO:0000313" key="2">
    <source>
        <dbReference type="Proteomes" id="UP001530315"/>
    </source>
</evidence>
<proteinExistence type="predicted"/>
<accession>A0ABD3NR90</accession>
<protein>
    <submittedName>
        <fullName evidence="1">Uncharacterized protein</fullName>
    </submittedName>
</protein>
<evidence type="ECO:0000313" key="1">
    <source>
        <dbReference type="EMBL" id="KAL3777626.1"/>
    </source>
</evidence>
<sequence length="227" mass="25712">MSSVAAGGGFVNVHSFVLSEDMEVQVVHGFIAKKSKIWRLWIRSFHNNLALTVMPELDSRWFYVGIDVKLFQPEIADDHLQRLHILHNMSLVLSALIATVYGKAKEIAITRLNGIESKEHVIVNNYMPQAQAVHCQSKQQLLSAVKVYRVNLYGNDHDRQNLCDTVKNALTNFMDHGTDDQSRVLICRGNFPHFDMIDGLHSAFAIQFQQGEDEVGLHKGLNKKTVF</sequence>
<dbReference type="Proteomes" id="UP001530315">
    <property type="component" value="Unassembled WGS sequence"/>
</dbReference>
<reference evidence="1 2" key="1">
    <citation type="submission" date="2024-10" db="EMBL/GenBank/DDBJ databases">
        <title>Updated reference genomes for cyclostephanoid diatoms.</title>
        <authorList>
            <person name="Roberts W.R."/>
            <person name="Alverson A.J."/>
        </authorList>
    </citation>
    <scope>NUCLEOTIDE SEQUENCE [LARGE SCALE GENOMIC DNA]</scope>
    <source>
        <strain evidence="1 2">AJA276-08</strain>
    </source>
</reference>
<dbReference type="AlphaFoldDB" id="A0ABD3NR90"/>
<gene>
    <name evidence="1" type="ORF">ACHAW5_006777</name>
</gene>
<organism evidence="1 2">
    <name type="scientific">Stephanodiscus triporus</name>
    <dbReference type="NCBI Taxonomy" id="2934178"/>
    <lineage>
        <taxon>Eukaryota</taxon>
        <taxon>Sar</taxon>
        <taxon>Stramenopiles</taxon>
        <taxon>Ochrophyta</taxon>
        <taxon>Bacillariophyta</taxon>
        <taxon>Coscinodiscophyceae</taxon>
        <taxon>Thalassiosirophycidae</taxon>
        <taxon>Stephanodiscales</taxon>
        <taxon>Stephanodiscaceae</taxon>
        <taxon>Stephanodiscus</taxon>
    </lineage>
</organism>
<name>A0ABD3NR90_9STRA</name>